<evidence type="ECO:0000313" key="1">
    <source>
        <dbReference type="EMBL" id="GFO45409.1"/>
    </source>
</evidence>
<dbReference type="Proteomes" id="UP000735302">
    <property type="component" value="Unassembled WGS sequence"/>
</dbReference>
<reference evidence="1 2" key="1">
    <citation type="journal article" date="2021" name="Elife">
        <title>Chloroplast acquisition without the gene transfer in kleptoplastic sea slugs, Plakobranchus ocellatus.</title>
        <authorList>
            <person name="Maeda T."/>
            <person name="Takahashi S."/>
            <person name="Yoshida T."/>
            <person name="Shimamura S."/>
            <person name="Takaki Y."/>
            <person name="Nagai Y."/>
            <person name="Toyoda A."/>
            <person name="Suzuki Y."/>
            <person name="Arimoto A."/>
            <person name="Ishii H."/>
            <person name="Satoh N."/>
            <person name="Nishiyama T."/>
            <person name="Hasebe M."/>
            <person name="Maruyama T."/>
            <person name="Minagawa J."/>
            <person name="Obokata J."/>
            <person name="Shigenobu S."/>
        </authorList>
    </citation>
    <scope>NUCLEOTIDE SEQUENCE [LARGE SCALE GENOMIC DNA]</scope>
</reference>
<proteinExistence type="predicted"/>
<gene>
    <name evidence="1" type="ORF">PoB_007191400</name>
</gene>
<organism evidence="1 2">
    <name type="scientific">Plakobranchus ocellatus</name>
    <dbReference type="NCBI Taxonomy" id="259542"/>
    <lineage>
        <taxon>Eukaryota</taxon>
        <taxon>Metazoa</taxon>
        <taxon>Spiralia</taxon>
        <taxon>Lophotrochozoa</taxon>
        <taxon>Mollusca</taxon>
        <taxon>Gastropoda</taxon>
        <taxon>Heterobranchia</taxon>
        <taxon>Euthyneura</taxon>
        <taxon>Panpulmonata</taxon>
        <taxon>Sacoglossa</taxon>
        <taxon>Placobranchoidea</taxon>
        <taxon>Plakobranchidae</taxon>
        <taxon>Plakobranchus</taxon>
    </lineage>
</organism>
<keyword evidence="2" id="KW-1185">Reference proteome</keyword>
<dbReference type="AlphaFoldDB" id="A0AAV4DML8"/>
<dbReference type="EMBL" id="BLXT01008059">
    <property type="protein sequence ID" value="GFO45409.1"/>
    <property type="molecule type" value="Genomic_DNA"/>
</dbReference>
<evidence type="ECO:0000313" key="2">
    <source>
        <dbReference type="Proteomes" id="UP000735302"/>
    </source>
</evidence>
<protein>
    <submittedName>
        <fullName evidence="1">Uncharacterized protein</fullName>
    </submittedName>
</protein>
<comment type="caution">
    <text evidence="1">The sequence shown here is derived from an EMBL/GenBank/DDBJ whole genome shotgun (WGS) entry which is preliminary data.</text>
</comment>
<accession>A0AAV4DML8</accession>
<sequence length="116" mass="12389">MLVQTFIIKPCTSRDLTKGLISHQGGLSQSCGLIVISPGPGLAPVDLGISPGVAGMACKIHGTRADIVLCHLKIKLGARTLFFVVARLEIGLTKTTLRSFLLKRQGRNNDVFGICF</sequence>
<name>A0AAV4DML8_9GAST</name>